<dbReference type="AlphaFoldDB" id="A0A1I1NDJ4"/>
<evidence type="ECO:0000256" key="1">
    <source>
        <dbReference type="ARBA" id="ARBA00004323"/>
    </source>
</evidence>
<evidence type="ECO:0000256" key="4">
    <source>
        <dbReference type="ARBA" id="ARBA00022989"/>
    </source>
</evidence>
<keyword evidence="3" id="KW-0812">Transmembrane</keyword>
<keyword evidence="4" id="KW-1133">Transmembrane helix</keyword>
<comment type="subcellular location">
    <subcellularLocation>
        <location evidence="1">Golgi apparatus membrane</location>
        <topology evidence="1">Single-pass type II membrane protein</topology>
    </subcellularLocation>
</comment>
<dbReference type="GO" id="GO:0008146">
    <property type="term" value="F:sulfotransferase activity"/>
    <property type="evidence" value="ECO:0007669"/>
    <property type="project" value="InterPro"/>
</dbReference>
<dbReference type="InterPro" id="IPR018011">
    <property type="entry name" value="Carb_sulfotrans_8-10"/>
</dbReference>
<dbReference type="STRING" id="441112.SAMN04488094_11217"/>
<keyword evidence="6" id="KW-0472">Membrane</keyword>
<dbReference type="PANTHER" id="PTHR12137:SF54">
    <property type="entry name" value="CARBOHYDRATE SULFOTRANSFERASE"/>
    <property type="match status" value="1"/>
</dbReference>
<keyword evidence="2 8" id="KW-0808">Transferase</keyword>
<keyword evidence="7" id="KW-0325">Glycoprotein</keyword>
<protein>
    <submittedName>
        <fullName evidence="8">Sulfotransferase family protein</fullName>
    </submittedName>
</protein>
<reference evidence="8 9" key="1">
    <citation type="submission" date="2016-10" db="EMBL/GenBank/DDBJ databases">
        <authorList>
            <person name="de Groot N.N."/>
        </authorList>
    </citation>
    <scope>NUCLEOTIDE SEQUENCE [LARGE SCALE GENOMIC DNA]</scope>
    <source>
        <strain evidence="8 9">DSM 19548</strain>
    </source>
</reference>
<dbReference type="Proteomes" id="UP000198728">
    <property type="component" value="Unassembled WGS sequence"/>
</dbReference>
<evidence type="ECO:0000256" key="7">
    <source>
        <dbReference type="ARBA" id="ARBA00023180"/>
    </source>
</evidence>
<dbReference type="Pfam" id="PF03567">
    <property type="entry name" value="Sulfotransfer_2"/>
    <property type="match status" value="1"/>
</dbReference>
<keyword evidence="9" id="KW-1185">Reference proteome</keyword>
<evidence type="ECO:0000256" key="2">
    <source>
        <dbReference type="ARBA" id="ARBA00022679"/>
    </source>
</evidence>
<evidence type="ECO:0000256" key="6">
    <source>
        <dbReference type="ARBA" id="ARBA00023136"/>
    </source>
</evidence>
<name>A0A1I1NDJ4_9RHOB</name>
<dbReference type="GO" id="GO:0016020">
    <property type="term" value="C:membrane"/>
    <property type="evidence" value="ECO:0007669"/>
    <property type="project" value="InterPro"/>
</dbReference>
<dbReference type="SUPFAM" id="SSF52540">
    <property type="entry name" value="P-loop containing nucleoside triphosphate hydrolases"/>
    <property type="match status" value="1"/>
</dbReference>
<accession>A0A1I1NDJ4</accession>
<evidence type="ECO:0000256" key="3">
    <source>
        <dbReference type="ARBA" id="ARBA00022692"/>
    </source>
</evidence>
<organism evidence="8 9">
    <name type="scientific">Tropicimonas isoalkanivorans</name>
    <dbReference type="NCBI Taxonomy" id="441112"/>
    <lineage>
        <taxon>Bacteria</taxon>
        <taxon>Pseudomonadati</taxon>
        <taxon>Pseudomonadota</taxon>
        <taxon>Alphaproteobacteria</taxon>
        <taxon>Rhodobacterales</taxon>
        <taxon>Roseobacteraceae</taxon>
        <taxon>Tropicimonas</taxon>
    </lineage>
</organism>
<evidence type="ECO:0000256" key="5">
    <source>
        <dbReference type="ARBA" id="ARBA00023034"/>
    </source>
</evidence>
<sequence>MDSNLTYPFFTGGRAKGPTRHRMLAVLSERHPEAFPTLDQAAAWSELVFVPPSRRWAFVRNGKAGTTSALRALFEMEFGVPLTVKVTLPTDINSDAAPHQLAAADVFRPLSAFPAGLSAIDGALRLATVRHPASRAVSAFLYLCSTQYAAHPWFLRERLRINALVGFDWDSDFRTASGFEKFLRYIEDTRAAAGPGSVNPHWRAQVETVLPEIYRPHLVGKVEHLGDFLTEVAERLGQPLKQGVGTGRANASGASGAADALLTPTARALVARIYAKDFETFGYLPDAQSA</sequence>
<gene>
    <name evidence="8" type="ORF">SAMN04488094_11217</name>
</gene>
<keyword evidence="5" id="KW-0333">Golgi apparatus</keyword>
<evidence type="ECO:0000313" key="8">
    <source>
        <dbReference type="EMBL" id="SFC95699.1"/>
    </source>
</evidence>
<dbReference type="InterPro" id="IPR005331">
    <property type="entry name" value="Sulfotransferase"/>
</dbReference>
<proteinExistence type="predicted"/>
<dbReference type="InterPro" id="IPR027417">
    <property type="entry name" value="P-loop_NTPase"/>
</dbReference>
<dbReference type="EMBL" id="FOLG01000012">
    <property type="protein sequence ID" value="SFC95699.1"/>
    <property type="molecule type" value="Genomic_DNA"/>
</dbReference>
<dbReference type="GO" id="GO:0016051">
    <property type="term" value="P:carbohydrate biosynthetic process"/>
    <property type="evidence" value="ECO:0007669"/>
    <property type="project" value="InterPro"/>
</dbReference>
<dbReference type="PANTHER" id="PTHR12137">
    <property type="entry name" value="CARBOHYDRATE SULFOTRANSFERASE"/>
    <property type="match status" value="1"/>
</dbReference>
<evidence type="ECO:0000313" key="9">
    <source>
        <dbReference type="Proteomes" id="UP000198728"/>
    </source>
</evidence>